<dbReference type="InterPro" id="IPR016381">
    <property type="entry name" value="Sig_transdc_His_kinase_DegS"/>
</dbReference>
<dbReference type="InterPro" id="IPR008595">
    <property type="entry name" value="DegS"/>
</dbReference>
<dbReference type="InterPro" id="IPR003594">
    <property type="entry name" value="HATPase_dom"/>
</dbReference>
<name>Q0B0G7_SYNWW</name>
<dbReference type="GO" id="GO:0016020">
    <property type="term" value="C:membrane"/>
    <property type="evidence" value="ECO:0007669"/>
    <property type="project" value="InterPro"/>
</dbReference>
<dbReference type="PANTHER" id="PTHR24421">
    <property type="entry name" value="NITRATE/NITRITE SENSOR PROTEIN NARX-RELATED"/>
    <property type="match status" value="1"/>
</dbReference>
<evidence type="ECO:0000256" key="1">
    <source>
        <dbReference type="ARBA" id="ARBA00000085"/>
    </source>
</evidence>
<dbReference type="InterPro" id="IPR050482">
    <property type="entry name" value="Sensor_HK_TwoCompSys"/>
</dbReference>
<dbReference type="Pfam" id="PF05384">
    <property type="entry name" value="DegS"/>
    <property type="match status" value="1"/>
</dbReference>
<dbReference type="InterPro" id="IPR036890">
    <property type="entry name" value="HATPase_C_sf"/>
</dbReference>
<dbReference type="InterPro" id="IPR011712">
    <property type="entry name" value="Sig_transdc_His_kin_sub3_dim/P"/>
</dbReference>
<dbReference type="KEGG" id="swo:Swol_0185"/>
<dbReference type="Proteomes" id="UP000001968">
    <property type="component" value="Chromosome"/>
</dbReference>
<accession>Q0B0G7</accession>
<reference evidence="9" key="1">
    <citation type="journal article" date="2010" name="Environ. Microbiol.">
        <title>The genome of Syntrophomonas wolfei: new insights into syntrophic metabolism and biohydrogen production.</title>
        <authorList>
            <person name="Sieber J.R."/>
            <person name="Sims D.R."/>
            <person name="Han C."/>
            <person name="Kim E."/>
            <person name="Lykidis A."/>
            <person name="Lapidus A.L."/>
            <person name="McDonnald E."/>
            <person name="Rohlin L."/>
            <person name="Culley D.E."/>
            <person name="Gunsalus R."/>
            <person name="McInerney M.J."/>
        </authorList>
    </citation>
    <scope>NUCLEOTIDE SEQUENCE [LARGE SCALE GENOMIC DNA]</scope>
    <source>
        <strain evidence="9">DSM 2245B / Goettingen</strain>
    </source>
</reference>
<dbReference type="PIRSF" id="PIRSF003169">
    <property type="entry name" value="STHK_DegS"/>
    <property type="match status" value="1"/>
</dbReference>
<dbReference type="Pfam" id="PF07730">
    <property type="entry name" value="HisKA_3"/>
    <property type="match status" value="1"/>
</dbReference>
<feature type="coiled-coil region" evidence="6">
    <location>
        <begin position="43"/>
        <end position="77"/>
    </location>
</feature>
<sequence length="395" mass="45574">MAGNRGKAKSEEKQPIQLGHLENILGQLVGTLEKGRNDIYDIAEKCYQECNRLELEREEVNREASRTIVEVEKYEKLERYARLRLAEVSRNFLSFSENDIKDAYDKARILQLTLLDLRQKEMYLRRRRDQLDLDIKQFKAIALKADGFLSSTGVALKILQGNVERIGESIEEFQRQQQLGMWIIESQEAERRKIARELHDGPAQNLVSMLIRLDLIAQLGYEEKERISDEINNIKDMARESLADIRSIMFDLKPLLVHEHSFCQTLREFFSEYEAHYNFTTDLIVLGDDRDYDFSMEIALFRLIQEAITNVKKHAGVNHAMVKIENTDKCLRLVIKDEGRGFSVEGARANKESYGIIGMKERVEIFGGEIEIISSPGSGTQVIVRIPWEEEGNNG</sequence>
<protein>
    <recommendedName>
        <fullName evidence="2">histidine kinase</fullName>
        <ecNumber evidence="2">2.7.13.3</ecNumber>
    </recommendedName>
</protein>
<organism evidence="8 9">
    <name type="scientific">Syntrophomonas wolfei subsp. wolfei (strain DSM 2245B / Goettingen)</name>
    <dbReference type="NCBI Taxonomy" id="335541"/>
    <lineage>
        <taxon>Bacteria</taxon>
        <taxon>Bacillati</taxon>
        <taxon>Bacillota</taxon>
        <taxon>Clostridia</taxon>
        <taxon>Eubacteriales</taxon>
        <taxon>Syntrophomonadaceae</taxon>
        <taxon>Syntrophomonas</taxon>
    </lineage>
</organism>
<keyword evidence="3 8" id="KW-0808">Transferase</keyword>
<dbReference type="RefSeq" id="WP_011639646.1">
    <property type="nucleotide sequence ID" value="NC_008346.1"/>
</dbReference>
<dbReference type="AlphaFoldDB" id="Q0B0G7"/>
<dbReference type="EC" id="2.7.13.3" evidence="2"/>
<dbReference type="Pfam" id="PF02518">
    <property type="entry name" value="HATPase_c"/>
    <property type="match status" value="1"/>
</dbReference>
<gene>
    <name evidence="8" type="ordered locus">Swol_0185</name>
</gene>
<dbReference type="EMBL" id="CP000448">
    <property type="protein sequence ID" value="ABI67537.1"/>
    <property type="molecule type" value="Genomic_DNA"/>
</dbReference>
<dbReference type="GO" id="GO:0046983">
    <property type="term" value="F:protein dimerization activity"/>
    <property type="evidence" value="ECO:0007669"/>
    <property type="project" value="InterPro"/>
</dbReference>
<evidence type="ECO:0000313" key="9">
    <source>
        <dbReference type="Proteomes" id="UP000001968"/>
    </source>
</evidence>
<dbReference type="CDD" id="cd16917">
    <property type="entry name" value="HATPase_UhpB-NarQ-NarX-like"/>
    <property type="match status" value="1"/>
</dbReference>
<feature type="domain" description="Histidine kinase/HSP90-like ATPase" evidence="7">
    <location>
        <begin position="295"/>
        <end position="390"/>
    </location>
</feature>
<comment type="catalytic activity">
    <reaction evidence="1">
        <text>ATP + protein L-histidine = ADP + protein N-phospho-L-histidine.</text>
        <dbReference type="EC" id="2.7.13.3"/>
    </reaction>
</comment>
<dbReference type="PANTHER" id="PTHR24421:SF55">
    <property type="entry name" value="SENSOR HISTIDINE KINASE YDFH"/>
    <property type="match status" value="1"/>
</dbReference>
<evidence type="ECO:0000259" key="7">
    <source>
        <dbReference type="SMART" id="SM00387"/>
    </source>
</evidence>
<evidence type="ECO:0000256" key="3">
    <source>
        <dbReference type="ARBA" id="ARBA00022679"/>
    </source>
</evidence>
<dbReference type="GO" id="GO:0000155">
    <property type="term" value="F:phosphorelay sensor kinase activity"/>
    <property type="evidence" value="ECO:0007669"/>
    <property type="project" value="InterPro"/>
</dbReference>
<dbReference type="SUPFAM" id="SSF55874">
    <property type="entry name" value="ATPase domain of HSP90 chaperone/DNA topoisomerase II/histidine kinase"/>
    <property type="match status" value="1"/>
</dbReference>
<dbReference type="STRING" id="335541.Swol_0185"/>
<proteinExistence type="predicted"/>
<dbReference type="SMART" id="SM00387">
    <property type="entry name" value="HATPase_c"/>
    <property type="match status" value="1"/>
</dbReference>
<keyword evidence="4 8" id="KW-0418">Kinase</keyword>
<evidence type="ECO:0000256" key="6">
    <source>
        <dbReference type="SAM" id="Coils"/>
    </source>
</evidence>
<evidence type="ECO:0000256" key="4">
    <source>
        <dbReference type="ARBA" id="ARBA00022777"/>
    </source>
</evidence>
<dbReference type="eggNOG" id="COG4585">
    <property type="taxonomic scope" value="Bacteria"/>
</dbReference>
<keyword evidence="5" id="KW-0902">Two-component regulatory system</keyword>
<keyword evidence="9" id="KW-1185">Reference proteome</keyword>
<dbReference type="Gene3D" id="3.30.565.10">
    <property type="entry name" value="Histidine kinase-like ATPase, C-terminal domain"/>
    <property type="match status" value="1"/>
</dbReference>
<evidence type="ECO:0000313" key="8">
    <source>
        <dbReference type="EMBL" id="ABI67537.1"/>
    </source>
</evidence>
<evidence type="ECO:0000256" key="5">
    <source>
        <dbReference type="ARBA" id="ARBA00023012"/>
    </source>
</evidence>
<evidence type="ECO:0000256" key="2">
    <source>
        <dbReference type="ARBA" id="ARBA00012438"/>
    </source>
</evidence>
<keyword evidence="6" id="KW-0175">Coiled coil</keyword>
<dbReference type="Gene3D" id="1.20.5.1930">
    <property type="match status" value="1"/>
</dbReference>
<dbReference type="HOGENOM" id="CLU_000445_20_0_9"/>